<accession>A0AAU8JT10</accession>
<dbReference type="AlphaFoldDB" id="A0AAU8JT10"/>
<dbReference type="EMBL" id="CP159872">
    <property type="protein sequence ID" value="XCM79424.1"/>
    <property type="molecule type" value="Genomic_DNA"/>
</dbReference>
<feature type="transmembrane region" description="Helical" evidence="2">
    <location>
        <begin position="828"/>
        <end position="852"/>
    </location>
</feature>
<feature type="transmembrane region" description="Helical" evidence="2">
    <location>
        <begin position="421"/>
        <end position="447"/>
    </location>
</feature>
<protein>
    <recommendedName>
        <fullName evidence="4">ABC transport system permease protein</fullName>
    </recommendedName>
</protein>
<keyword evidence="2" id="KW-0472">Membrane</keyword>
<dbReference type="RefSeq" id="WP_354640064.1">
    <property type="nucleotide sequence ID" value="NZ_CP159872.1"/>
</dbReference>
<feature type="transmembrane region" description="Helical" evidence="2">
    <location>
        <begin position="873"/>
        <end position="903"/>
    </location>
</feature>
<feature type="transmembrane region" description="Helical" evidence="2">
    <location>
        <begin position="490"/>
        <end position="511"/>
    </location>
</feature>
<feature type="transmembrane region" description="Helical" evidence="2">
    <location>
        <begin position="923"/>
        <end position="944"/>
    </location>
</feature>
<evidence type="ECO:0008006" key="4">
    <source>
        <dbReference type="Google" id="ProtNLM"/>
    </source>
</evidence>
<reference evidence="3" key="1">
    <citation type="submission" date="2024-06" db="EMBL/GenBank/DDBJ databases">
        <title>The genome sequences of Kitasatospora sp. strain HUAS MG31.</title>
        <authorList>
            <person name="Mo P."/>
        </authorList>
    </citation>
    <scope>NUCLEOTIDE SEQUENCE</scope>
    <source>
        <strain evidence="3">HUAS MG31</strain>
    </source>
</reference>
<feature type="transmembrane region" description="Helical" evidence="2">
    <location>
        <begin position="389"/>
        <end position="415"/>
    </location>
</feature>
<name>A0AAU8JT10_9ACTN</name>
<sequence>MTTQADRPARHRPAPWIRTRLGAARTGALLTVLLALTTALLAAALPRALDRGADEALRDLLHRNGLGATSLIATATANGGPAQAAELDRIAGLLAGKVTDPYRPGPGGPVYGARAVRNRDLGNRELARPDGAAPKLDLMSLHDLAGHARLVDGRWPERATPADPDPGAGGPDGGEGGEIRVQVVLAKAAADTLGARTGTVLEAGLTRDRTALRAEVVGLYEPVDPDGPYWYAFPCAVRACLTQTDGKPPQLYWLTTAVGDTALSGELFAWGDSAPPEDFWRLPIDTGTLRADRLTEAERAVSSLLAGPQATGLATAAGHPELRITSQLPGLLRQSRDRQAAVAPLTVVGPAGVAGVAAVVLCLAAALAADRRTAELRLLRARGASLTGVLGRLLGEGAVTVLPAATAGTLLALWALPTPRWTAAVTAAALVAGTALLALPIRAAALLGRPRRKLPARRLVFELAVLAAAVAAVVAIRRRGVAPSGEGVDLLLVAAPLLCALAGAVLLGRLLPALTGALARRAARRPGAVGFIGLARAARGSDGRSGSPVLPTVALLLAVVTAGFGATVVDSVDGGRLRAARLAVGADAAVYADAPGTPLPEGFAEAAGRLPGVRLGTEVWTELDASVATSDSSLITGVAVVAVDPGAYARLAEQAGYGRPDADRLATTADPAAPLPALVSADLAARLDDRPQNLRLSTYGTVMLVMTGGIERTPALPGVTTRTVVVPRAALAPRLSGKVRPNRWLAVGDVDAARLRELLGAGAAATGAPAGTGGTATGGAGASAGAGTGAGTAALGPEAAGRGFQVRTAAPMAAELGHNPLQRSATRLFWAAVVAAAAFALLAVLLTLVRAAPERAALLARLRTMGLRPRQGLALLLTEALPQAVFAAAFGGLVAATAVPLLGPAVDLTVMVGAPVHTGLRSAGLPVLLQALGLAAVAAVAVLAEAAVSGRRQITTELRAGDNR</sequence>
<evidence type="ECO:0000313" key="3">
    <source>
        <dbReference type="EMBL" id="XCM79424.1"/>
    </source>
</evidence>
<gene>
    <name evidence="3" type="ORF">ABWK59_11030</name>
</gene>
<feature type="compositionally biased region" description="Gly residues" evidence="1">
    <location>
        <begin position="167"/>
        <end position="176"/>
    </location>
</feature>
<organism evidence="3">
    <name type="scientific">Kitasatospora camelliae</name>
    <dbReference type="NCBI Taxonomy" id="3156397"/>
    <lineage>
        <taxon>Bacteria</taxon>
        <taxon>Bacillati</taxon>
        <taxon>Actinomycetota</taxon>
        <taxon>Actinomycetes</taxon>
        <taxon>Kitasatosporales</taxon>
        <taxon>Streptomycetaceae</taxon>
        <taxon>Kitasatospora</taxon>
    </lineage>
</organism>
<feature type="transmembrane region" description="Helical" evidence="2">
    <location>
        <begin position="459"/>
        <end position="478"/>
    </location>
</feature>
<evidence type="ECO:0000256" key="1">
    <source>
        <dbReference type="SAM" id="MobiDB-lite"/>
    </source>
</evidence>
<feature type="transmembrane region" description="Helical" evidence="2">
    <location>
        <begin position="341"/>
        <end position="368"/>
    </location>
</feature>
<evidence type="ECO:0000256" key="2">
    <source>
        <dbReference type="SAM" id="Phobius"/>
    </source>
</evidence>
<feature type="transmembrane region" description="Helical" evidence="2">
    <location>
        <begin position="549"/>
        <end position="569"/>
    </location>
</feature>
<keyword evidence="2" id="KW-1133">Transmembrane helix</keyword>
<proteinExistence type="predicted"/>
<feature type="region of interest" description="Disordered" evidence="1">
    <location>
        <begin position="154"/>
        <end position="177"/>
    </location>
</feature>
<keyword evidence="2" id="KW-0812">Transmembrane</keyword>
<dbReference type="KEGG" id="kcm:ABWK59_11030"/>